<dbReference type="InterPro" id="IPR016138">
    <property type="entry name" value="Ribosome_inactivat_prot_sub1"/>
</dbReference>
<dbReference type="AlphaFoldDB" id="A0A1V1H7J2"/>
<feature type="region of interest" description="Disordered" evidence="4">
    <location>
        <begin position="1004"/>
        <end position="1084"/>
    </location>
</feature>
<dbReference type="InterPro" id="IPR001574">
    <property type="entry name" value="Ribosome_inactivat_prot"/>
</dbReference>
<evidence type="ECO:0000313" key="5">
    <source>
        <dbReference type="EMBL" id="BAX24635.1"/>
    </source>
</evidence>
<accession>A0A1V1H7J2</accession>
<feature type="compositionally biased region" description="Basic and acidic residues" evidence="4">
    <location>
        <begin position="1004"/>
        <end position="1013"/>
    </location>
</feature>
<keyword evidence="1" id="KW-0112">Calmodulin-binding</keyword>
<name>A0A1V1H7J2_ORYSI</name>
<dbReference type="GO" id="GO:0006952">
    <property type="term" value="P:defense response"/>
    <property type="evidence" value="ECO:0007669"/>
    <property type="project" value="UniProtKB-KW"/>
</dbReference>
<evidence type="ECO:0000256" key="3">
    <source>
        <dbReference type="RuleBase" id="RU004915"/>
    </source>
</evidence>
<feature type="compositionally biased region" description="Basic and acidic residues" evidence="4">
    <location>
        <begin position="1070"/>
        <end position="1081"/>
    </location>
</feature>
<sequence length="1130" mass="126098">MSPNSVERLFWLLNESYITSEDGHAFIKYALPIPDINTAESSRAEIAPPATLVPLPSPSFPALPLTLPAAAAPPSLQIPPHFPAHSSLLSAAARTAAAAAVKPSTIKGVVFSVIKGRRLALLSFLEAAADPSPSPSSRSPPRPALSFLEAVADLSPSPCPLFLGRTQLIRRRRLFVVSTSSAHLPERHAASTGARRVTMDYDQADGLYDFPADDPVLTLNINRFLSDNPEDRCQYFIDQIESARNLIRAKCIKVVKGTGKHQTLYLTPEDLFVFTVAFTDEISTVTAIIEAKNMWVRGFRTSEGVIYEFKDEPPKLEELEEIIGHTNQKYQKFKGKIKRIAGKQKKSPHKFIKGSILLDHGSNYRALIGGGQSLYHLAMGFPILKAMINDLAHFDKNHQSPTAKWSMAVLIIHSPECLKNRYISSLMVDALENRYFHKLRRLKSRGKHYALNWDKYSGYILKSLDVPLFIWNANERCYRHNESFFLKEDAHINLETAMEDILFIKCDSYPESSFMEVKERIINLPANLQSSIGIVLVNGVTYVLQRGTELPCIAELVLRTFTSSPSIQVIEGDLPVFSDSHIVGSHVRMNLEPSQGSKNIKVMVCANALRLYAEVYQIGNESTTKQREGQHAFRLDDELFRKHSEMCTKYSDTFQKLKELKVEMAEKLNDGISELDVCQSSASAAILFAMSTQVVLSLLKTRLFRSFQIVQATNVAKIKSSGAAPATPLTLHQADLARPGQVQVVYMAGCSETLLDSGSHDQAWHGQSYMLPLVCARVGDGQSYPSHLRVCPAASEPDGYTGLFYNHVGVVLAALGKFYTGNTQNFDQLNNAVITILLKIESPMMLKDYRPIIMSFDANDFEEWAATRIQNAFQCYKTKKTLRCLKGVKRLHIIGQTNPVNKQTAPTLNYIQSWNKLQAEIRNRRAFMVEWNGGSDTMEEILGRIQQREEAAVKRERAMAYAFNHQWRARSATSLGNFNYEVGKGGWGWSWMDRWIAARPWEDRQRTGKEGKCQHKPKKPVAPSPPDQKKSVALSPDHKKTVTSSPPDQKKPVAKGAEGKGSWSSKGKAQGHEKGPREEATTARGSFAQCVKLAAKCDMEQSDQCRMYLIERLHTSDESGFAAAAGPYIK</sequence>
<dbReference type="SUPFAM" id="SSF56371">
    <property type="entry name" value="Ribosome inactivating proteins (RIP)"/>
    <property type="match status" value="1"/>
</dbReference>
<keyword evidence="3" id="KW-0611">Plant defense</keyword>
<comment type="similarity">
    <text evidence="2">Belongs to the IQD family.</text>
</comment>
<dbReference type="InterPro" id="IPR036041">
    <property type="entry name" value="Ribosome-inact_prot_sf"/>
</dbReference>
<dbReference type="GO" id="GO:0005516">
    <property type="term" value="F:calmodulin binding"/>
    <property type="evidence" value="ECO:0007669"/>
    <property type="project" value="UniProtKB-KW"/>
</dbReference>
<gene>
    <name evidence="5" type="primary">K0219D02.6</name>
</gene>
<dbReference type="PANTHER" id="PTHR32295:SF93">
    <property type="entry name" value="PROTEIN IQ-DOMAIN 9"/>
    <property type="match status" value="1"/>
</dbReference>
<evidence type="ECO:0000256" key="1">
    <source>
        <dbReference type="ARBA" id="ARBA00022860"/>
    </source>
</evidence>
<organism evidence="5">
    <name type="scientific">Oryza sativa subsp. indica</name>
    <name type="common">Rice</name>
    <dbReference type="NCBI Taxonomy" id="39946"/>
    <lineage>
        <taxon>Eukaryota</taxon>
        <taxon>Viridiplantae</taxon>
        <taxon>Streptophyta</taxon>
        <taxon>Embryophyta</taxon>
        <taxon>Tracheophyta</taxon>
        <taxon>Spermatophyta</taxon>
        <taxon>Magnoliopsida</taxon>
        <taxon>Liliopsida</taxon>
        <taxon>Poales</taxon>
        <taxon>Poaceae</taxon>
        <taxon>BOP clade</taxon>
        <taxon>Oryzoideae</taxon>
        <taxon>Oryzeae</taxon>
        <taxon>Oryzinae</taxon>
        <taxon>Oryza</taxon>
        <taxon>Oryza sativa</taxon>
    </lineage>
</organism>
<dbReference type="GO" id="GO:0017148">
    <property type="term" value="P:negative regulation of translation"/>
    <property type="evidence" value="ECO:0007669"/>
    <property type="project" value="UniProtKB-KW"/>
</dbReference>
<dbReference type="PANTHER" id="PTHR32295">
    <property type="entry name" value="IQ-DOMAIN 5-RELATED"/>
    <property type="match status" value="1"/>
</dbReference>
<keyword evidence="3" id="KW-0800">Toxin</keyword>
<dbReference type="Gene3D" id="3.40.420.10">
    <property type="entry name" value="Ricin (A subunit), domain 1"/>
    <property type="match status" value="1"/>
</dbReference>
<evidence type="ECO:0000256" key="2">
    <source>
        <dbReference type="ARBA" id="ARBA00024341"/>
    </source>
</evidence>
<keyword evidence="3" id="KW-0652">Protein synthesis inhibitor</keyword>
<dbReference type="EMBL" id="AP011452">
    <property type="protein sequence ID" value="BAX24635.1"/>
    <property type="molecule type" value="Genomic_DNA"/>
</dbReference>
<proteinExistence type="inferred from homology"/>
<evidence type="ECO:0000256" key="4">
    <source>
        <dbReference type="SAM" id="MobiDB-lite"/>
    </source>
</evidence>
<dbReference type="GO" id="GO:0030598">
    <property type="term" value="F:rRNA N-glycosylase activity"/>
    <property type="evidence" value="ECO:0007669"/>
    <property type="project" value="UniProtKB-EC"/>
</dbReference>
<dbReference type="GO" id="GO:0090729">
    <property type="term" value="F:toxin activity"/>
    <property type="evidence" value="ECO:0007669"/>
    <property type="project" value="UniProtKB-KW"/>
</dbReference>
<comment type="catalytic activity">
    <reaction evidence="3">
        <text>Endohydrolysis of the N-glycosidic bond at one specific adenosine on the 28S rRNA.</text>
        <dbReference type="EC" id="3.2.2.22"/>
    </reaction>
</comment>
<reference evidence="5" key="1">
    <citation type="submission" date="2009-05" db="EMBL/GenBank/DDBJ databases">
        <title>Oryza sativa Japonica Group genomic DNA, chromosome 6, BAC clone:KMK0024M20, cultivar:Khau Mac Kho.</title>
        <authorList>
            <person name="Matsumoto T."/>
            <person name="Wu J."/>
            <person name="Kanamori H."/>
        </authorList>
    </citation>
    <scope>NUCLEOTIDE SEQUENCE</scope>
</reference>
<comment type="similarity">
    <text evidence="3">Belongs to the ribosome-inactivating protein family.</text>
</comment>
<protein>
    <submittedName>
        <fullName evidence="5">SF16 protein-like</fullName>
    </submittedName>
</protein>
<keyword evidence="3" id="KW-0378">Hydrolase</keyword>
<dbReference type="Pfam" id="PF00161">
    <property type="entry name" value="RIP"/>
    <property type="match status" value="1"/>
</dbReference>